<proteinExistence type="inferred from homology"/>
<dbReference type="GO" id="GO:0050545">
    <property type="term" value="F:sulfopyruvate decarboxylase activity"/>
    <property type="evidence" value="ECO:0007669"/>
    <property type="project" value="TreeGrafter"/>
</dbReference>
<dbReference type="PANTHER" id="PTHR37311">
    <property type="entry name" value="2-PHOSPHOSULFOLACTATE PHOSPHATASE-RELATED"/>
    <property type="match status" value="1"/>
</dbReference>
<evidence type="ECO:0000256" key="2">
    <source>
        <dbReference type="ARBA" id="ARBA00009997"/>
    </source>
</evidence>
<dbReference type="GO" id="GO:0050532">
    <property type="term" value="F:2-phosphosulfolactate phosphatase activity"/>
    <property type="evidence" value="ECO:0007669"/>
    <property type="project" value="UniProtKB-EC"/>
</dbReference>
<dbReference type="EMBL" id="BIFR01000001">
    <property type="protein sequence ID" value="GCE13228.1"/>
    <property type="molecule type" value="Genomic_DNA"/>
</dbReference>
<dbReference type="EC" id="3.1.3.71" evidence="3"/>
<name>A0A402A242_9CHLR</name>
<dbReference type="OrthoDB" id="4913at2"/>
<dbReference type="SUPFAM" id="SSF142823">
    <property type="entry name" value="ComB-like"/>
    <property type="match status" value="1"/>
</dbReference>
<evidence type="ECO:0000313" key="9">
    <source>
        <dbReference type="Proteomes" id="UP000287352"/>
    </source>
</evidence>
<keyword evidence="9" id="KW-1185">Reference proteome</keyword>
<evidence type="ECO:0000256" key="5">
    <source>
        <dbReference type="ARBA" id="ARBA00022801"/>
    </source>
</evidence>
<evidence type="ECO:0000313" key="8">
    <source>
        <dbReference type="EMBL" id="GCE13228.1"/>
    </source>
</evidence>
<evidence type="ECO:0000256" key="7">
    <source>
        <dbReference type="ARBA" id="ARBA00033711"/>
    </source>
</evidence>
<keyword evidence="5" id="KW-0378">Hydrolase</keyword>
<accession>A0A402A242</accession>
<dbReference type="Proteomes" id="UP000287352">
    <property type="component" value="Unassembled WGS sequence"/>
</dbReference>
<dbReference type="RefSeq" id="WP_126580774.1">
    <property type="nucleotide sequence ID" value="NZ_BIFR01000001.1"/>
</dbReference>
<dbReference type="Gene3D" id="3.90.1560.10">
    <property type="entry name" value="ComB-like"/>
    <property type="match status" value="1"/>
</dbReference>
<dbReference type="PANTHER" id="PTHR37311:SF1">
    <property type="entry name" value="2-PHOSPHOSULFOLACTATE PHOSPHATASE-RELATED"/>
    <property type="match status" value="1"/>
</dbReference>
<protein>
    <recommendedName>
        <fullName evidence="4">Probable 2-phosphosulfolactate phosphatase</fullName>
        <ecNumber evidence="3">3.1.3.71</ecNumber>
    </recommendedName>
</protein>
<comment type="similarity">
    <text evidence="2">Belongs to the ComB family.</text>
</comment>
<comment type="caution">
    <text evidence="8">The sequence shown here is derived from an EMBL/GenBank/DDBJ whole genome shotgun (WGS) entry which is preliminary data.</text>
</comment>
<organism evidence="8 9">
    <name type="scientific">Tengunoibacter tsumagoiensis</name>
    <dbReference type="NCBI Taxonomy" id="2014871"/>
    <lineage>
        <taxon>Bacteria</taxon>
        <taxon>Bacillati</taxon>
        <taxon>Chloroflexota</taxon>
        <taxon>Ktedonobacteria</taxon>
        <taxon>Ktedonobacterales</taxon>
        <taxon>Dictyobacteraceae</taxon>
        <taxon>Tengunoibacter</taxon>
    </lineage>
</organism>
<gene>
    <name evidence="8" type="primary">comB</name>
    <name evidence="8" type="ORF">KTT_30870</name>
</gene>
<dbReference type="InterPro" id="IPR036702">
    <property type="entry name" value="ComB-like_sf"/>
</dbReference>
<keyword evidence="6" id="KW-0460">Magnesium</keyword>
<dbReference type="GO" id="GO:0000287">
    <property type="term" value="F:magnesium ion binding"/>
    <property type="evidence" value="ECO:0007669"/>
    <property type="project" value="InterPro"/>
</dbReference>
<dbReference type="InterPro" id="IPR005238">
    <property type="entry name" value="ComB-like"/>
</dbReference>
<evidence type="ECO:0000256" key="4">
    <source>
        <dbReference type="ARBA" id="ARBA00021948"/>
    </source>
</evidence>
<evidence type="ECO:0000256" key="3">
    <source>
        <dbReference type="ARBA" id="ARBA00012953"/>
    </source>
</evidence>
<evidence type="ECO:0000256" key="6">
    <source>
        <dbReference type="ARBA" id="ARBA00022842"/>
    </source>
</evidence>
<comment type="cofactor">
    <cofactor evidence="1">
        <name>Mg(2+)</name>
        <dbReference type="ChEBI" id="CHEBI:18420"/>
    </cofactor>
</comment>
<evidence type="ECO:0000256" key="1">
    <source>
        <dbReference type="ARBA" id="ARBA00001946"/>
    </source>
</evidence>
<sequence length="240" mass="26256">MQIVTIDRHNAAHARGIVIVIDVIRAFSVAGYAFAEEAHSLWLVRSAEEARALQQLAPDALLGGEIGGRLIPGFDFNNSPSQMAARDVRGKRLIQRTGAGTQGAVNASDGASIILLCALTNAQATAEYARQRSIKTGEVITILPTAHSAEDPTCFEDEACAQYIEALLHQDKQAQTLLETAIHQLQTAGRFDAWKQGYPDLPFADIEAVLQINRFPFAMIGTRKEWQGITYVEVHQYKLA</sequence>
<dbReference type="AlphaFoldDB" id="A0A402A242"/>
<comment type="catalytic activity">
    <reaction evidence="7">
        <text>(2R)-O-phospho-3-sulfolactate + H2O = (2R)-3-sulfolactate + phosphate</text>
        <dbReference type="Rhea" id="RHEA:23416"/>
        <dbReference type="ChEBI" id="CHEBI:15377"/>
        <dbReference type="ChEBI" id="CHEBI:15597"/>
        <dbReference type="ChEBI" id="CHEBI:43474"/>
        <dbReference type="ChEBI" id="CHEBI:58738"/>
        <dbReference type="EC" id="3.1.3.71"/>
    </reaction>
</comment>
<dbReference type="Pfam" id="PF04029">
    <property type="entry name" value="2-ph_phosp"/>
    <property type="match status" value="1"/>
</dbReference>
<reference evidence="9" key="1">
    <citation type="submission" date="2018-12" db="EMBL/GenBank/DDBJ databases">
        <title>Tengunoibacter tsumagoiensis gen. nov., sp. nov., Dictyobacter kobayashii sp. nov., D. alpinus sp. nov., and D. joshuensis sp. nov. and description of Dictyobacteraceae fam. nov. within the order Ktedonobacterales isolated from Tengu-no-mugimeshi.</title>
        <authorList>
            <person name="Wang C.M."/>
            <person name="Zheng Y."/>
            <person name="Sakai Y."/>
            <person name="Toyoda A."/>
            <person name="Minakuchi Y."/>
            <person name="Abe K."/>
            <person name="Yokota A."/>
            <person name="Yabe S."/>
        </authorList>
    </citation>
    <scope>NUCLEOTIDE SEQUENCE [LARGE SCALE GENOMIC DNA]</scope>
    <source>
        <strain evidence="9">Uno3</strain>
    </source>
</reference>